<evidence type="ECO:0008006" key="3">
    <source>
        <dbReference type="Google" id="ProtNLM"/>
    </source>
</evidence>
<evidence type="ECO:0000313" key="2">
    <source>
        <dbReference type="Proteomes" id="UP000244855"/>
    </source>
</evidence>
<dbReference type="OrthoDB" id="194468at2759"/>
<organism evidence="1 2">
    <name type="scientific">Periconia macrospinosa</name>
    <dbReference type="NCBI Taxonomy" id="97972"/>
    <lineage>
        <taxon>Eukaryota</taxon>
        <taxon>Fungi</taxon>
        <taxon>Dikarya</taxon>
        <taxon>Ascomycota</taxon>
        <taxon>Pezizomycotina</taxon>
        <taxon>Dothideomycetes</taxon>
        <taxon>Pleosporomycetidae</taxon>
        <taxon>Pleosporales</taxon>
        <taxon>Massarineae</taxon>
        <taxon>Periconiaceae</taxon>
        <taxon>Periconia</taxon>
    </lineage>
</organism>
<accession>A0A2V1DUK1</accession>
<dbReference type="STRING" id="97972.A0A2V1DUK1"/>
<evidence type="ECO:0000313" key="1">
    <source>
        <dbReference type="EMBL" id="PVI01736.1"/>
    </source>
</evidence>
<dbReference type="Proteomes" id="UP000244855">
    <property type="component" value="Unassembled WGS sequence"/>
</dbReference>
<keyword evidence="2" id="KW-1185">Reference proteome</keyword>
<dbReference type="Gene3D" id="3.20.20.140">
    <property type="entry name" value="Metal-dependent hydrolases"/>
    <property type="match status" value="1"/>
</dbReference>
<dbReference type="EMBL" id="KZ805353">
    <property type="protein sequence ID" value="PVI01736.1"/>
    <property type="molecule type" value="Genomic_DNA"/>
</dbReference>
<protein>
    <recommendedName>
        <fullName evidence="3">Amidohydrolase-related domain-containing protein</fullName>
    </recommendedName>
</protein>
<reference evidence="1 2" key="1">
    <citation type="journal article" date="2018" name="Sci. Rep.">
        <title>Comparative genomics provides insights into the lifestyle and reveals functional heterogeneity of dark septate endophytic fungi.</title>
        <authorList>
            <person name="Knapp D.G."/>
            <person name="Nemeth J.B."/>
            <person name="Barry K."/>
            <person name="Hainaut M."/>
            <person name="Henrissat B."/>
            <person name="Johnson J."/>
            <person name="Kuo A."/>
            <person name="Lim J.H.P."/>
            <person name="Lipzen A."/>
            <person name="Nolan M."/>
            <person name="Ohm R.A."/>
            <person name="Tamas L."/>
            <person name="Grigoriev I.V."/>
            <person name="Spatafora J.W."/>
            <person name="Nagy L.G."/>
            <person name="Kovacs G.M."/>
        </authorList>
    </citation>
    <scope>NUCLEOTIDE SEQUENCE [LARGE SCALE GENOMIC DNA]</scope>
    <source>
        <strain evidence="1 2">DSE2036</strain>
    </source>
</reference>
<dbReference type="SUPFAM" id="SSF51338">
    <property type="entry name" value="Composite domain of metallo-dependent hydrolases"/>
    <property type="match status" value="1"/>
</dbReference>
<dbReference type="Gene3D" id="2.30.40.10">
    <property type="entry name" value="Urease, subunit C, domain 1"/>
    <property type="match status" value="1"/>
</dbReference>
<sequence length="127" mass="13594">MQFSHLSSSSTNMIRRSVPAGFNKTAITNVRVFDGSCFTPPQTVIIDKDQISSNATNVATTINATGLFLIPGLIDKHIHISSIAGLENATSYGITTGMNMACRNYTICKTLRGQPGFPISKAPVFPS</sequence>
<dbReference type="GO" id="GO:0016810">
    <property type="term" value="F:hydrolase activity, acting on carbon-nitrogen (but not peptide) bonds"/>
    <property type="evidence" value="ECO:0007669"/>
    <property type="project" value="InterPro"/>
</dbReference>
<dbReference type="InterPro" id="IPR011059">
    <property type="entry name" value="Metal-dep_hydrolase_composite"/>
</dbReference>
<gene>
    <name evidence="1" type="ORF">DM02DRAFT_654215</name>
</gene>
<proteinExistence type="predicted"/>
<dbReference type="AlphaFoldDB" id="A0A2V1DUK1"/>
<name>A0A2V1DUK1_9PLEO</name>